<dbReference type="RefSeq" id="WP_186835113.1">
    <property type="nucleotide sequence ID" value="NZ_JACOOQ010000010.1"/>
</dbReference>
<comment type="similarity">
    <text evidence="1">Belongs to the GSP E family.</text>
</comment>
<dbReference type="PANTHER" id="PTHR30258:SF1">
    <property type="entry name" value="PROTEIN TRANSPORT PROTEIN HOFB HOMOLOG"/>
    <property type="match status" value="1"/>
</dbReference>
<keyword evidence="2" id="KW-0547">Nucleotide-binding</keyword>
<gene>
    <name evidence="5" type="primary">tadA</name>
    <name evidence="5" type="ORF">H8R92_07325</name>
</gene>
<dbReference type="SUPFAM" id="SSF52540">
    <property type="entry name" value="P-loop containing nucleoside triphosphate hydrolases"/>
    <property type="match status" value="1"/>
</dbReference>
<dbReference type="Pfam" id="PF00437">
    <property type="entry name" value="T2SSE"/>
    <property type="match status" value="1"/>
</dbReference>
<dbReference type="InterPro" id="IPR001482">
    <property type="entry name" value="T2SS/T4SS_dom"/>
</dbReference>
<accession>A0A8I0A980</accession>
<dbReference type="InterPro" id="IPR027417">
    <property type="entry name" value="P-loop_NTPase"/>
</dbReference>
<dbReference type="Proteomes" id="UP000662088">
    <property type="component" value="Unassembled WGS sequence"/>
</dbReference>
<dbReference type="Gene3D" id="3.30.450.90">
    <property type="match status" value="1"/>
</dbReference>
<keyword evidence="6" id="KW-1185">Reference proteome</keyword>
<sequence length="229" mass="26517">MNEVMLNDIDILISRKISKSKAEKARILPFKEDGGKVYMLCELHDESICKEMQFLYGCTICEIFISNDKLKYLIKKVFFSQDNNKIEDEIILEAIDKKASDLHFEPYKDIVYVRVRIDGILSLLYIITKEEYSAILSRIKIKSSLDITEHRRPQDGKITMDIDGNTYDLRVSIIPVVFGEKIVLRILYNNGFNYCIDNLKLLPKQRLELEKIINKNTGLVIVNGPTGYI</sequence>
<dbReference type="EMBL" id="JACOOQ010000010">
    <property type="protein sequence ID" value="MBC5640246.1"/>
    <property type="molecule type" value="Genomic_DNA"/>
</dbReference>
<evidence type="ECO:0000313" key="5">
    <source>
        <dbReference type="EMBL" id="MBC5640246.1"/>
    </source>
</evidence>
<evidence type="ECO:0000259" key="4">
    <source>
        <dbReference type="Pfam" id="PF00437"/>
    </source>
</evidence>
<dbReference type="GO" id="GO:0005886">
    <property type="term" value="C:plasma membrane"/>
    <property type="evidence" value="ECO:0007669"/>
    <property type="project" value="TreeGrafter"/>
</dbReference>
<dbReference type="GO" id="GO:0005524">
    <property type="term" value="F:ATP binding"/>
    <property type="evidence" value="ECO:0007669"/>
    <property type="project" value="UniProtKB-KW"/>
</dbReference>
<name>A0A8I0A980_9CLOT</name>
<protein>
    <submittedName>
        <fullName evidence="5">Flp pilus assembly complex ATPase component TadA</fullName>
    </submittedName>
</protein>
<evidence type="ECO:0000313" key="6">
    <source>
        <dbReference type="Proteomes" id="UP000662088"/>
    </source>
</evidence>
<feature type="domain" description="Bacterial type II secretion system protein E" evidence="4">
    <location>
        <begin position="88"/>
        <end position="227"/>
    </location>
</feature>
<evidence type="ECO:0000256" key="1">
    <source>
        <dbReference type="ARBA" id="ARBA00006611"/>
    </source>
</evidence>
<evidence type="ECO:0000256" key="2">
    <source>
        <dbReference type="ARBA" id="ARBA00022741"/>
    </source>
</evidence>
<keyword evidence="3" id="KW-0067">ATP-binding</keyword>
<proteinExistence type="inferred from homology"/>
<dbReference type="GO" id="GO:0016887">
    <property type="term" value="F:ATP hydrolysis activity"/>
    <property type="evidence" value="ECO:0007669"/>
    <property type="project" value="TreeGrafter"/>
</dbReference>
<organism evidence="5 6">
    <name type="scientific">Clostridium lentum</name>
    <dbReference type="NCBI Taxonomy" id="2763037"/>
    <lineage>
        <taxon>Bacteria</taxon>
        <taxon>Bacillati</taxon>
        <taxon>Bacillota</taxon>
        <taxon>Clostridia</taxon>
        <taxon>Eubacteriales</taxon>
        <taxon>Clostridiaceae</taxon>
        <taxon>Clostridium</taxon>
    </lineage>
</organism>
<dbReference type="PANTHER" id="PTHR30258">
    <property type="entry name" value="TYPE II SECRETION SYSTEM PROTEIN GSPE-RELATED"/>
    <property type="match status" value="1"/>
</dbReference>
<dbReference type="AlphaFoldDB" id="A0A8I0A980"/>
<evidence type="ECO:0000256" key="3">
    <source>
        <dbReference type="ARBA" id="ARBA00022840"/>
    </source>
</evidence>
<reference evidence="5" key="1">
    <citation type="submission" date="2020-08" db="EMBL/GenBank/DDBJ databases">
        <title>Genome public.</title>
        <authorList>
            <person name="Liu C."/>
            <person name="Sun Q."/>
        </authorList>
    </citation>
    <scope>NUCLEOTIDE SEQUENCE</scope>
    <source>
        <strain evidence="5">NSJ-42</strain>
    </source>
</reference>
<comment type="caution">
    <text evidence="5">The sequence shown here is derived from an EMBL/GenBank/DDBJ whole genome shotgun (WGS) entry which is preliminary data.</text>
</comment>